<dbReference type="PANTHER" id="PTHR31469">
    <property type="entry name" value="OS07G0633600 PROTEIN"/>
    <property type="match status" value="1"/>
</dbReference>
<feature type="transmembrane region" description="Helical" evidence="2">
    <location>
        <begin position="107"/>
        <end position="125"/>
    </location>
</feature>
<dbReference type="OrthoDB" id="1882547at2759"/>
<name>A0A835AZY2_9POAL</name>
<keyword evidence="2" id="KW-0472">Membrane</keyword>
<feature type="compositionally biased region" description="Basic residues" evidence="1">
    <location>
        <begin position="17"/>
        <end position="27"/>
    </location>
</feature>
<evidence type="ECO:0000259" key="3">
    <source>
        <dbReference type="Pfam" id="PF23269"/>
    </source>
</evidence>
<feature type="region of interest" description="Disordered" evidence="1">
    <location>
        <begin position="1"/>
        <end position="28"/>
    </location>
</feature>
<evidence type="ECO:0000313" key="5">
    <source>
        <dbReference type="EMBL" id="KAF8672673.1"/>
    </source>
</evidence>
<dbReference type="PANTHER" id="PTHR31469:SF2">
    <property type="entry name" value="EXPRESSED PROTEIN"/>
    <property type="match status" value="1"/>
</dbReference>
<keyword evidence="6" id="KW-1185">Reference proteome</keyword>
<dbReference type="InterPro" id="IPR055502">
    <property type="entry name" value="DUF7074"/>
</dbReference>
<gene>
    <name evidence="5" type="ORF">HU200_049367</name>
</gene>
<dbReference type="AlphaFoldDB" id="A0A835AZY2"/>
<keyword evidence="2" id="KW-0812">Transmembrane</keyword>
<proteinExistence type="predicted"/>
<dbReference type="Proteomes" id="UP000636709">
    <property type="component" value="Unassembled WGS sequence"/>
</dbReference>
<evidence type="ECO:0000256" key="1">
    <source>
        <dbReference type="SAM" id="MobiDB-lite"/>
    </source>
</evidence>
<keyword evidence="2" id="KW-1133">Transmembrane helix</keyword>
<organism evidence="5 6">
    <name type="scientific">Digitaria exilis</name>
    <dbReference type="NCBI Taxonomy" id="1010633"/>
    <lineage>
        <taxon>Eukaryota</taxon>
        <taxon>Viridiplantae</taxon>
        <taxon>Streptophyta</taxon>
        <taxon>Embryophyta</taxon>
        <taxon>Tracheophyta</taxon>
        <taxon>Spermatophyta</taxon>
        <taxon>Magnoliopsida</taxon>
        <taxon>Liliopsida</taxon>
        <taxon>Poales</taxon>
        <taxon>Poaceae</taxon>
        <taxon>PACMAD clade</taxon>
        <taxon>Panicoideae</taxon>
        <taxon>Panicodae</taxon>
        <taxon>Paniceae</taxon>
        <taxon>Anthephorinae</taxon>
        <taxon>Digitaria</taxon>
    </lineage>
</organism>
<evidence type="ECO:0000256" key="2">
    <source>
        <dbReference type="SAM" id="Phobius"/>
    </source>
</evidence>
<evidence type="ECO:0000313" key="6">
    <source>
        <dbReference type="Proteomes" id="UP000636709"/>
    </source>
</evidence>
<evidence type="ECO:0008006" key="7">
    <source>
        <dbReference type="Google" id="ProtNLM"/>
    </source>
</evidence>
<comment type="caution">
    <text evidence="5">The sequence shown here is derived from an EMBL/GenBank/DDBJ whole genome shotgun (WGS) entry which is preliminary data.</text>
</comment>
<feature type="compositionally biased region" description="Basic residues" evidence="1">
    <location>
        <begin position="346"/>
        <end position="359"/>
    </location>
</feature>
<evidence type="ECO:0000259" key="4">
    <source>
        <dbReference type="Pfam" id="PF23272"/>
    </source>
</evidence>
<dbReference type="GO" id="GO:0005794">
    <property type="term" value="C:Golgi apparatus"/>
    <property type="evidence" value="ECO:0007669"/>
    <property type="project" value="TreeGrafter"/>
</dbReference>
<feature type="region of interest" description="Disordered" evidence="1">
    <location>
        <begin position="343"/>
        <end position="362"/>
    </location>
</feature>
<sequence length="721" mass="80330">MEWGGRMKPTTQSTGQRRPRVPSKKHTGGVISTLPFSLASCRLVGAPLPFSSQSQIPFPSSLPFPLRSQSELRSARKMLGRASGMAAPRWRGGSLDLRAALRSGGNLLFALFVLAVLAFTLLAAVHSPDDPLLHPSSHQLTDFLTSATSTSTLLTDDSVLRTGEDFNASSSSGAGAEVGVEAEIKEAVPFIKLSDVASEAEKAEPEAEKTEPEAERAVTVDTDAGTGEGAVTAAEETPVIEAVSCDTEAPVDCTGDRDLFNLLMRSAIERFPDLHFYRFGRPVAVPGSPMECDLAWRFRPAADAIGTGRTTYYKDYRRFTLTRDVNTCTLVVDSVGEYHSGVGAKRSGKRKGKKGKKGKREAPVTDFVPAKTQVRLDENAANNEAAGAMTEPVFVVGEAVNDSLPVVASESEFSRGRYLIYMGGGERCKSMNHFIWGFLCALGEAQFLNRTLVMDLNVCLNARYTSSGKDEEKDFRLYFDFEHLKESASVIDQGQFWQDWGKWQKKDRLKNFYTEDIRMTPMKLSNVKDTLIMRKFGSVEPDNYWSRVCEGETEGVIKRPWHFLWKSQRLMAIVSAIASRMNWDYDSVHVVRGEKAQNTQLWPNLDRDTSPDSLLMTLNDKVGAGRYLYIATNEPDKSFFDPLKEKYKTRFLDDFKDLWDENSEWFTDTKELSNGKPVEFDGYMRVAVDTEVFLRGKRHLETFNDLTRDCKDGVNTCPASS</sequence>
<feature type="domain" description="DUF7075" evidence="4">
    <location>
        <begin position="411"/>
        <end position="701"/>
    </location>
</feature>
<protein>
    <recommendedName>
        <fullName evidence="7">O-fucosyltransferase family protein</fullName>
    </recommendedName>
</protein>
<accession>A0A835AZY2</accession>
<dbReference type="EMBL" id="JACEFO010002219">
    <property type="protein sequence ID" value="KAF8672673.1"/>
    <property type="molecule type" value="Genomic_DNA"/>
</dbReference>
<reference evidence="5" key="1">
    <citation type="submission" date="2020-07" db="EMBL/GenBank/DDBJ databases">
        <title>Genome sequence and genetic diversity analysis of an under-domesticated orphan crop, white fonio (Digitaria exilis).</title>
        <authorList>
            <person name="Bennetzen J.L."/>
            <person name="Chen S."/>
            <person name="Ma X."/>
            <person name="Wang X."/>
            <person name="Yssel A.E.J."/>
            <person name="Chaluvadi S.R."/>
            <person name="Johnson M."/>
            <person name="Gangashetty P."/>
            <person name="Hamidou F."/>
            <person name="Sanogo M.D."/>
            <person name="Zwaenepoel A."/>
            <person name="Wallace J."/>
            <person name="Van De Peer Y."/>
            <person name="Van Deynze A."/>
        </authorList>
    </citation>
    <scope>NUCLEOTIDE SEQUENCE</scope>
    <source>
        <tissue evidence="5">Leaves</tissue>
    </source>
</reference>
<dbReference type="Pfam" id="PF23269">
    <property type="entry name" value="DUF7074"/>
    <property type="match status" value="1"/>
</dbReference>
<dbReference type="InterPro" id="IPR055503">
    <property type="entry name" value="DUF7075"/>
</dbReference>
<dbReference type="Pfam" id="PF23272">
    <property type="entry name" value="DUF7075"/>
    <property type="match status" value="1"/>
</dbReference>
<feature type="domain" description="DUF7074" evidence="3">
    <location>
        <begin position="249"/>
        <end position="340"/>
    </location>
</feature>